<name>A0AAP0BE16_9ASPA</name>
<dbReference type="Pfam" id="PF13456">
    <property type="entry name" value="RVT_3"/>
    <property type="match status" value="1"/>
</dbReference>
<dbReference type="CDD" id="cd01650">
    <property type="entry name" value="RT_nLTR_like"/>
    <property type="match status" value="1"/>
</dbReference>
<dbReference type="Gene3D" id="3.30.420.10">
    <property type="entry name" value="Ribonuclease H-like superfamily/Ribonuclease H"/>
    <property type="match status" value="1"/>
</dbReference>
<keyword evidence="3" id="KW-1185">Reference proteome</keyword>
<proteinExistence type="predicted"/>
<dbReference type="CDD" id="cd06222">
    <property type="entry name" value="RNase_H_like"/>
    <property type="match status" value="1"/>
</dbReference>
<sequence length="1082" mass="120650">MHQRRALWKDLAVADKNLPTILGGDFNCILHADEKRGGRRVDFSKGPHEFANFISLCDFHEIPFTGNIYTWCNNQKPADRVLSRLDRVLLNAAALISFPGTIVHHQTRIGSDHCPLVLEIDKMKFVSPGKNLKFEEAWMVNPNIHSVALSTWRKPAAGDPNKILEVKCARTIKALARWTDAEIKTAVFSFGRNKAPGYDGVTHSFFTHFWKFTMFEIIAAVKNFFATSTMEAKWKDTLVALIPKCSNPSTPDHFRPISLCSTIYKVTAKILANRMKPLLKKLISEEQAAFVPGRLMTDNCLLAQELIHRLHTTESSTGYMAIKIDLEKAFDRMQWSFVERALLAFNFPPQWIKLIMECISFPRFGLLINGTRSKWINATCGLRQGCPLSPYLFILCSDFLSLLIKANKSPGIGMKINLTAPKISHLLFADDTLLFGSATTRTANELANIMNHYCTLSGEAVNSHKSQVIFGPKVPAATKGNILKLLGHSSSNAFSYLGIILRPGKCRTADFDKLLDVITGKIRSWGLRHLSLAGRAALIKSTLSAIPLHAIANTPVPMSVINKINSLMSTFFWSGDLQKHSIHYAKWSEICLPLEQGGLGFKNLHLWRRVLMSNVAARVARANGSFLARTLAAKYKGRNKFTANRSHSKIWKNICLGSNIMEKHTIWMVGNGMSISTLEDCWLGELPLNRWPTFINISALPSLVAELLDCNSNWAVPLLAGFSATLIEAISRLPRDDVGGMDRLIWTHSEKINMNASVVYELECQQGTLFGSEIWKLKTQPRICMLLWRMINNMLPTNDWLFQHRLRMNADCPWGCNKAENISHLLGDCRFMGKIKAEMSRLSIQINISCTNLMEGLLDDLTNSSGQVKSKILASIIYNIWKARNQMIHGEVYLQPATIVINAISDASDGSWAAPCNLENSWSPPPLGWFKINYDGSVHMNNTTGIGCTIRNSAGELIAARGSNICSRSVNMSELRSALLGLSLAIEILPSVNDIILEGDSSFVCSTLKKILAGLADGNVENSIARIIKDITRINISQVNRRANSAADYVANMACVRDFVWERGMPLTQPLSFILAKDFLPM</sequence>
<dbReference type="PROSITE" id="PS50878">
    <property type="entry name" value="RT_POL"/>
    <property type="match status" value="1"/>
</dbReference>
<dbReference type="Pfam" id="PF00078">
    <property type="entry name" value="RVT_1"/>
    <property type="match status" value="1"/>
</dbReference>
<gene>
    <name evidence="2" type="ORF">KSP39_PZI012627</name>
</gene>
<comment type="caution">
    <text evidence="2">The sequence shown here is derived from an EMBL/GenBank/DDBJ whole genome shotgun (WGS) entry which is preliminary data.</text>
</comment>
<dbReference type="InterPro" id="IPR036691">
    <property type="entry name" value="Endo/exonu/phosph_ase_sf"/>
</dbReference>
<dbReference type="Proteomes" id="UP001418222">
    <property type="component" value="Unassembled WGS sequence"/>
</dbReference>
<organism evidence="2 3">
    <name type="scientific">Platanthera zijinensis</name>
    <dbReference type="NCBI Taxonomy" id="2320716"/>
    <lineage>
        <taxon>Eukaryota</taxon>
        <taxon>Viridiplantae</taxon>
        <taxon>Streptophyta</taxon>
        <taxon>Embryophyta</taxon>
        <taxon>Tracheophyta</taxon>
        <taxon>Spermatophyta</taxon>
        <taxon>Magnoliopsida</taxon>
        <taxon>Liliopsida</taxon>
        <taxon>Asparagales</taxon>
        <taxon>Orchidaceae</taxon>
        <taxon>Orchidoideae</taxon>
        <taxon>Orchideae</taxon>
        <taxon>Orchidinae</taxon>
        <taxon>Platanthera</taxon>
    </lineage>
</organism>
<dbReference type="PANTHER" id="PTHR33116">
    <property type="entry name" value="REVERSE TRANSCRIPTASE ZINC-BINDING DOMAIN-CONTAINING PROTEIN-RELATED-RELATED"/>
    <property type="match status" value="1"/>
</dbReference>
<dbReference type="PANTHER" id="PTHR33116:SF80">
    <property type="entry name" value="REVERSE TRANSCRIPTASE ZINC-BINDING DOMAIN-CONTAINING PROTEIN"/>
    <property type="match status" value="1"/>
</dbReference>
<dbReference type="InterPro" id="IPR026960">
    <property type="entry name" value="RVT-Znf"/>
</dbReference>
<dbReference type="AlphaFoldDB" id="A0AAP0BE16"/>
<accession>A0AAP0BE16</accession>
<evidence type="ECO:0000313" key="2">
    <source>
        <dbReference type="EMBL" id="KAK8936556.1"/>
    </source>
</evidence>
<dbReference type="SUPFAM" id="SSF53098">
    <property type="entry name" value="Ribonuclease H-like"/>
    <property type="match status" value="1"/>
</dbReference>
<dbReference type="Pfam" id="PF13966">
    <property type="entry name" value="zf-RVT"/>
    <property type="match status" value="1"/>
</dbReference>
<dbReference type="EMBL" id="JBBWWQ010000010">
    <property type="protein sequence ID" value="KAK8936556.1"/>
    <property type="molecule type" value="Genomic_DNA"/>
</dbReference>
<evidence type="ECO:0000259" key="1">
    <source>
        <dbReference type="PROSITE" id="PS50878"/>
    </source>
</evidence>
<protein>
    <submittedName>
        <fullName evidence="2">Ribonuclease H protein</fullName>
    </submittedName>
</protein>
<dbReference type="InterPro" id="IPR012337">
    <property type="entry name" value="RNaseH-like_sf"/>
</dbReference>
<dbReference type="InterPro" id="IPR002156">
    <property type="entry name" value="RNaseH_domain"/>
</dbReference>
<reference evidence="2 3" key="1">
    <citation type="journal article" date="2022" name="Nat. Plants">
        <title>Genomes of leafy and leafless Platanthera orchids illuminate the evolution of mycoheterotrophy.</title>
        <authorList>
            <person name="Li M.H."/>
            <person name="Liu K.W."/>
            <person name="Li Z."/>
            <person name="Lu H.C."/>
            <person name="Ye Q.L."/>
            <person name="Zhang D."/>
            <person name="Wang J.Y."/>
            <person name="Li Y.F."/>
            <person name="Zhong Z.M."/>
            <person name="Liu X."/>
            <person name="Yu X."/>
            <person name="Liu D.K."/>
            <person name="Tu X.D."/>
            <person name="Liu B."/>
            <person name="Hao Y."/>
            <person name="Liao X.Y."/>
            <person name="Jiang Y.T."/>
            <person name="Sun W.H."/>
            <person name="Chen J."/>
            <person name="Chen Y.Q."/>
            <person name="Ai Y."/>
            <person name="Zhai J.W."/>
            <person name="Wu S.S."/>
            <person name="Zhou Z."/>
            <person name="Hsiao Y.Y."/>
            <person name="Wu W.L."/>
            <person name="Chen Y.Y."/>
            <person name="Lin Y.F."/>
            <person name="Hsu J.L."/>
            <person name="Li C.Y."/>
            <person name="Wang Z.W."/>
            <person name="Zhao X."/>
            <person name="Zhong W.Y."/>
            <person name="Ma X.K."/>
            <person name="Ma L."/>
            <person name="Huang J."/>
            <person name="Chen G.Z."/>
            <person name="Huang M.Z."/>
            <person name="Huang L."/>
            <person name="Peng D.H."/>
            <person name="Luo Y.B."/>
            <person name="Zou S.Q."/>
            <person name="Chen S.P."/>
            <person name="Lan S."/>
            <person name="Tsai W.C."/>
            <person name="Van de Peer Y."/>
            <person name="Liu Z.J."/>
        </authorList>
    </citation>
    <scope>NUCLEOTIDE SEQUENCE [LARGE SCALE GENOMIC DNA]</scope>
    <source>
        <strain evidence="2">Lor287</strain>
    </source>
</reference>
<dbReference type="SUPFAM" id="SSF56219">
    <property type="entry name" value="DNase I-like"/>
    <property type="match status" value="1"/>
</dbReference>
<dbReference type="InterPro" id="IPR043502">
    <property type="entry name" value="DNA/RNA_pol_sf"/>
</dbReference>
<feature type="domain" description="Reverse transcriptase" evidence="1">
    <location>
        <begin position="223"/>
        <end position="501"/>
    </location>
</feature>
<dbReference type="InterPro" id="IPR044730">
    <property type="entry name" value="RNase_H-like_dom_plant"/>
</dbReference>
<dbReference type="InterPro" id="IPR000477">
    <property type="entry name" value="RT_dom"/>
</dbReference>
<dbReference type="GO" id="GO:0003676">
    <property type="term" value="F:nucleic acid binding"/>
    <property type="evidence" value="ECO:0007669"/>
    <property type="project" value="InterPro"/>
</dbReference>
<dbReference type="SUPFAM" id="SSF56672">
    <property type="entry name" value="DNA/RNA polymerases"/>
    <property type="match status" value="1"/>
</dbReference>
<dbReference type="Gene3D" id="3.60.10.10">
    <property type="entry name" value="Endonuclease/exonuclease/phosphatase"/>
    <property type="match status" value="1"/>
</dbReference>
<evidence type="ECO:0000313" key="3">
    <source>
        <dbReference type="Proteomes" id="UP001418222"/>
    </source>
</evidence>
<dbReference type="InterPro" id="IPR036397">
    <property type="entry name" value="RNaseH_sf"/>
</dbReference>
<dbReference type="GO" id="GO:0004523">
    <property type="term" value="F:RNA-DNA hybrid ribonuclease activity"/>
    <property type="evidence" value="ECO:0007669"/>
    <property type="project" value="InterPro"/>
</dbReference>